<gene>
    <name evidence="1" type="ORF">MB818_01915</name>
</gene>
<reference evidence="1" key="1">
    <citation type="submission" date="2022-02" db="EMBL/GenBank/DDBJ databases">
        <title>The genome sequence of Ruegeria sp. 1NDH52C.</title>
        <authorList>
            <person name="Du J."/>
        </authorList>
    </citation>
    <scope>NUCLEOTIDE SEQUENCE</scope>
    <source>
        <strain evidence="1">1NDH52C</strain>
    </source>
</reference>
<proteinExistence type="predicted"/>
<keyword evidence="2" id="KW-1185">Reference proteome</keyword>
<dbReference type="RefSeq" id="WP_234136658.1">
    <property type="nucleotide sequence ID" value="NZ_JAKOEM010000001.1"/>
</dbReference>
<protein>
    <submittedName>
        <fullName evidence="1">Uncharacterized protein</fullName>
    </submittedName>
</protein>
<name>A0ABS9NRT4_9RHOB</name>
<sequence>MDDADLAFAQNFLIDAVQPAVAALSDRDDLGFVTIVNPGPAGLSIVANRGLTAA</sequence>
<accession>A0ABS9NRT4</accession>
<dbReference type="Proteomes" id="UP001165279">
    <property type="component" value="Unassembled WGS sequence"/>
</dbReference>
<evidence type="ECO:0000313" key="1">
    <source>
        <dbReference type="EMBL" id="MCG6556940.1"/>
    </source>
</evidence>
<organism evidence="1 2">
    <name type="scientific">Ruegeria alba</name>
    <dbReference type="NCBI Taxonomy" id="2916756"/>
    <lineage>
        <taxon>Bacteria</taxon>
        <taxon>Pseudomonadati</taxon>
        <taxon>Pseudomonadota</taxon>
        <taxon>Alphaproteobacteria</taxon>
        <taxon>Rhodobacterales</taxon>
        <taxon>Roseobacteraceae</taxon>
        <taxon>Ruegeria</taxon>
    </lineage>
</organism>
<dbReference type="EMBL" id="JAKOEM010000001">
    <property type="protein sequence ID" value="MCG6556940.1"/>
    <property type="molecule type" value="Genomic_DNA"/>
</dbReference>
<evidence type="ECO:0000313" key="2">
    <source>
        <dbReference type="Proteomes" id="UP001165279"/>
    </source>
</evidence>
<comment type="caution">
    <text evidence="1">The sequence shown here is derived from an EMBL/GenBank/DDBJ whole genome shotgun (WGS) entry which is preliminary data.</text>
</comment>